<dbReference type="InParanoid" id="A0A6P7FJZ4"/>
<dbReference type="Proteomes" id="UP001652700">
    <property type="component" value="Unplaced"/>
</dbReference>
<evidence type="ECO:0000259" key="2">
    <source>
        <dbReference type="PROSITE" id="PS50888"/>
    </source>
</evidence>
<accession>A0A6P7FJZ4</accession>
<dbReference type="GO" id="GO:0046983">
    <property type="term" value="F:protein dimerization activity"/>
    <property type="evidence" value="ECO:0007669"/>
    <property type="project" value="InterPro"/>
</dbReference>
<dbReference type="RefSeq" id="XP_028135337.1">
    <property type="nucleotide sequence ID" value="XM_028279536.1"/>
</dbReference>
<proteinExistence type="predicted"/>
<dbReference type="InterPro" id="IPR011598">
    <property type="entry name" value="bHLH_dom"/>
</dbReference>
<dbReference type="AlphaFoldDB" id="A0A6P7FJZ4"/>
<dbReference type="EnsemblMetazoa" id="XM_028279536.2">
    <property type="protein sequence ID" value="XP_028135337.1"/>
    <property type="gene ID" value="LOC114330215"/>
</dbReference>
<dbReference type="OrthoDB" id="5976910at2759"/>
<dbReference type="CDD" id="cd19744">
    <property type="entry name" value="bHLH_TS_dAS-C_like"/>
    <property type="match status" value="1"/>
</dbReference>
<dbReference type="CTD" id="30985"/>
<dbReference type="InterPro" id="IPR036638">
    <property type="entry name" value="HLH_DNA-bd_sf"/>
</dbReference>
<organism evidence="5">
    <name type="scientific">Diabrotica virgifera virgifera</name>
    <name type="common">western corn rootworm</name>
    <dbReference type="NCBI Taxonomy" id="50390"/>
    <lineage>
        <taxon>Eukaryota</taxon>
        <taxon>Metazoa</taxon>
        <taxon>Ecdysozoa</taxon>
        <taxon>Arthropoda</taxon>
        <taxon>Hexapoda</taxon>
        <taxon>Insecta</taxon>
        <taxon>Pterygota</taxon>
        <taxon>Neoptera</taxon>
        <taxon>Endopterygota</taxon>
        <taxon>Coleoptera</taxon>
        <taxon>Polyphaga</taxon>
        <taxon>Cucujiformia</taxon>
        <taxon>Chrysomeloidea</taxon>
        <taxon>Chrysomelidae</taxon>
        <taxon>Galerucinae</taxon>
        <taxon>Diabroticina</taxon>
        <taxon>Diabroticites</taxon>
        <taxon>Diabrotica</taxon>
    </lineage>
</organism>
<dbReference type="GeneID" id="114330215"/>
<keyword evidence="4" id="KW-1185">Reference proteome</keyword>
<dbReference type="InterPro" id="IPR050283">
    <property type="entry name" value="E-box_TF_Regulators"/>
</dbReference>
<feature type="domain" description="BHLH" evidence="2">
    <location>
        <begin position="79"/>
        <end position="142"/>
    </location>
</feature>
<evidence type="ECO:0000313" key="5">
    <source>
        <dbReference type="RefSeq" id="XP_028135337.1"/>
    </source>
</evidence>
<reference evidence="5" key="1">
    <citation type="submission" date="2025-04" db="UniProtKB">
        <authorList>
            <consortium name="RefSeq"/>
        </authorList>
    </citation>
    <scope>IDENTIFICATION</scope>
    <source>
        <tissue evidence="5">Whole insect</tissue>
    </source>
</reference>
<name>A0A6P7FJZ4_DIAVI</name>
<evidence type="ECO:0000313" key="4">
    <source>
        <dbReference type="Proteomes" id="UP001652700"/>
    </source>
</evidence>
<dbReference type="KEGG" id="dvv:114330215"/>
<dbReference type="GO" id="GO:0000977">
    <property type="term" value="F:RNA polymerase II transcription regulatory region sequence-specific DNA binding"/>
    <property type="evidence" value="ECO:0007669"/>
    <property type="project" value="TreeGrafter"/>
</dbReference>
<dbReference type="PANTHER" id="PTHR23349:SF108">
    <property type="entry name" value="BHLH DOMAIN-CONTAINING PROTEIN"/>
    <property type="match status" value="1"/>
</dbReference>
<keyword evidence="1" id="KW-0238">DNA-binding</keyword>
<dbReference type="PROSITE" id="PS50888">
    <property type="entry name" value="BHLH"/>
    <property type="match status" value="1"/>
</dbReference>
<dbReference type="SMART" id="SM00353">
    <property type="entry name" value="HLH"/>
    <property type="match status" value="1"/>
</dbReference>
<dbReference type="SUPFAM" id="SSF47459">
    <property type="entry name" value="HLH, helix-loop-helix DNA-binding domain"/>
    <property type="match status" value="1"/>
</dbReference>
<sequence length="347" mass="38943">MSQISVVQYNPPLNKLNILQQTNVNNKQSERQIIVLRKPPQLLPQPKDFNRDEVLITNTAKKKPASKPAKELKTNPAPVSVARRNARERNRVKQVNNGFANLRQHIPNFIAAAFESSNGRGGNKKLSKVETLRMAVEYIRSLEDILAMDSTDGIPEHPYPSPTSSVSPNHPMTNNVTYTYQILSPPDDDDDVSSTATSSPQQFIKIDTSSGAFQVLSNTIYEDDENLDPMVDEHLLTDPSLLDPNLPFNVNAQDLSYLNNMHTTGSLSPGIYSDSSLSPGSLEKSDPNCYISVFNNSREEQLCDVKPNINELPVMHLKTENGLTEEHKENIEDVLQWWEQRPQPRDS</sequence>
<dbReference type="PANTHER" id="PTHR23349">
    <property type="entry name" value="BASIC HELIX-LOOP-HELIX TRANSCRIPTION FACTOR, TWIST"/>
    <property type="match status" value="1"/>
</dbReference>
<gene>
    <name evidence="5" type="primary">LOC114330215</name>
</gene>
<dbReference type="GO" id="GO:0000981">
    <property type="term" value="F:DNA-binding transcription factor activity, RNA polymerase II-specific"/>
    <property type="evidence" value="ECO:0007669"/>
    <property type="project" value="TreeGrafter"/>
</dbReference>
<dbReference type="Gene3D" id="4.10.280.10">
    <property type="entry name" value="Helix-loop-helix DNA-binding domain"/>
    <property type="match status" value="1"/>
</dbReference>
<evidence type="ECO:0000313" key="3">
    <source>
        <dbReference type="EnsemblMetazoa" id="XP_028135337.1"/>
    </source>
</evidence>
<reference evidence="3" key="2">
    <citation type="submission" date="2025-05" db="UniProtKB">
        <authorList>
            <consortium name="EnsemblMetazoa"/>
        </authorList>
    </citation>
    <scope>IDENTIFICATION</scope>
</reference>
<protein>
    <submittedName>
        <fullName evidence="5">Achaete-scute complex protein T3-like</fullName>
    </submittedName>
</protein>
<dbReference type="GO" id="GO:0032502">
    <property type="term" value="P:developmental process"/>
    <property type="evidence" value="ECO:0007669"/>
    <property type="project" value="TreeGrafter"/>
</dbReference>
<evidence type="ECO:0000256" key="1">
    <source>
        <dbReference type="ARBA" id="ARBA00023125"/>
    </source>
</evidence>
<dbReference type="Pfam" id="PF00010">
    <property type="entry name" value="HLH"/>
    <property type="match status" value="1"/>
</dbReference>